<evidence type="ECO:0000313" key="3">
    <source>
        <dbReference type="Proteomes" id="UP000623467"/>
    </source>
</evidence>
<keyword evidence="1" id="KW-0732">Signal</keyword>
<name>A0A8H6Y5P7_9AGAR</name>
<feature type="chain" id="PRO_5034278140" evidence="1">
    <location>
        <begin position="24"/>
        <end position="364"/>
    </location>
</feature>
<dbReference type="AlphaFoldDB" id="A0A8H6Y5P7"/>
<organism evidence="2 3">
    <name type="scientific">Mycena sanguinolenta</name>
    <dbReference type="NCBI Taxonomy" id="230812"/>
    <lineage>
        <taxon>Eukaryota</taxon>
        <taxon>Fungi</taxon>
        <taxon>Dikarya</taxon>
        <taxon>Basidiomycota</taxon>
        <taxon>Agaricomycotina</taxon>
        <taxon>Agaricomycetes</taxon>
        <taxon>Agaricomycetidae</taxon>
        <taxon>Agaricales</taxon>
        <taxon>Marasmiineae</taxon>
        <taxon>Mycenaceae</taxon>
        <taxon>Mycena</taxon>
    </lineage>
</organism>
<accession>A0A8H6Y5P7</accession>
<proteinExistence type="predicted"/>
<keyword evidence="3" id="KW-1185">Reference proteome</keyword>
<comment type="caution">
    <text evidence="2">The sequence shown here is derived from an EMBL/GenBank/DDBJ whole genome shotgun (WGS) entry which is preliminary data.</text>
</comment>
<evidence type="ECO:0000313" key="2">
    <source>
        <dbReference type="EMBL" id="KAF7353117.1"/>
    </source>
</evidence>
<dbReference type="Proteomes" id="UP000623467">
    <property type="component" value="Unassembled WGS sequence"/>
</dbReference>
<protein>
    <submittedName>
        <fullName evidence="2">Uncharacterized protein</fullName>
    </submittedName>
</protein>
<sequence>MPEFGRRVRQTFFCLVWISGLAAVDSGGYGPKRQYGYDPQEASFVSISPRVDLKRAPNFCGGGTTYILHLENVSLNAPDSEDIIISSLSEEQYHELCAEDPIARFQWFRVSAQHPVGPGIFSLDSQDGTCARITEPLQILPEKELHWTNHGNVPDEPLLNSWVRHDSCQIPKLQFSLWFPSFEIRNAWLTQANCIFAELEEEAHVEDYVCIDVVQFTLQIVNERHIDPNSIPEGYLFICPPRDFRTELDTASYAWPACPAYWSLDPSGADRLSTEGARLVGFPAIHIETSLCGMSWDRGVYKGLRRFHEGKGLDPDDREAARRLGYPLYEVLSNRVPYPARKVEHRHWCESQDPQHCRELGHFL</sequence>
<feature type="signal peptide" evidence="1">
    <location>
        <begin position="1"/>
        <end position="23"/>
    </location>
</feature>
<gene>
    <name evidence="2" type="ORF">MSAN_01499000</name>
</gene>
<reference evidence="2" key="1">
    <citation type="submission" date="2020-05" db="EMBL/GenBank/DDBJ databases">
        <title>Mycena genomes resolve the evolution of fungal bioluminescence.</title>
        <authorList>
            <person name="Tsai I.J."/>
        </authorList>
    </citation>
    <scope>NUCLEOTIDE SEQUENCE</scope>
    <source>
        <strain evidence="2">160909Yilan</strain>
    </source>
</reference>
<dbReference type="EMBL" id="JACAZH010000012">
    <property type="protein sequence ID" value="KAF7353117.1"/>
    <property type="molecule type" value="Genomic_DNA"/>
</dbReference>
<evidence type="ECO:0000256" key="1">
    <source>
        <dbReference type="SAM" id="SignalP"/>
    </source>
</evidence>